<evidence type="ECO:0000259" key="2">
    <source>
        <dbReference type="Pfam" id="PF14291"/>
    </source>
</evidence>
<gene>
    <name evidence="3" type="ORF">MELIAE_LOCUS1142</name>
</gene>
<feature type="region of interest" description="Disordered" evidence="1">
    <location>
        <begin position="1"/>
        <end position="27"/>
    </location>
</feature>
<name>A0A9P0FA06_BRAAE</name>
<dbReference type="OrthoDB" id="6771755at2759"/>
<proteinExistence type="predicted"/>
<dbReference type="PANTHER" id="PTHR45749:SF21">
    <property type="entry name" value="DUF4371 DOMAIN-CONTAINING PROTEIN"/>
    <property type="match status" value="1"/>
</dbReference>
<dbReference type="Proteomes" id="UP001154078">
    <property type="component" value="Chromosome 1"/>
</dbReference>
<organism evidence="3 4">
    <name type="scientific">Brassicogethes aeneus</name>
    <name type="common">Rape pollen beetle</name>
    <name type="synonym">Meligethes aeneus</name>
    <dbReference type="NCBI Taxonomy" id="1431903"/>
    <lineage>
        <taxon>Eukaryota</taxon>
        <taxon>Metazoa</taxon>
        <taxon>Ecdysozoa</taxon>
        <taxon>Arthropoda</taxon>
        <taxon>Hexapoda</taxon>
        <taxon>Insecta</taxon>
        <taxon>Pterygota</taxon>
        <taxon>Neoptera</taxon>
        <taxon>Endopterygota</taxon>
        <taxon>Coleoptera</taxon>
        <taxon>Polyphaga</taxon>
        <taxon>Cucujiformia</taxon>
        <taxon>Nitidulidae</taxon>
        <taxon>Meligethinae</taxon>
        <taxon>Brassicogethes</taxon>
    </lineage>
</organism>
<evidence type="ECO:0000313" key="3">
    <source>
        <dbReference type="EMBL" id="CAH0547091.1"/>
    </source>
</evidence>
<dbReference type="Pfam" id="PF14291">
    <property type="entry name" value="DUF4371"/>
    <property type="match status" value="1"/>
</dbReference>
<feature type="domain" description="DUF4371" evidence="2">
    <location>
        <begin position="253"/>
        <end position="456"/>
    </location>
</feature>
<protein>
    <recommendedName>
        <fullName evidence="2">DUF4371 domain-containing protein</fullName>
    </recommendedName>
</protein>
<evidence type="ECO:0000256" key="1">
    <source>
        <dbReference type="SAM" id="MobiDB-lite"/>
    </source>
</evidence>
<dbReference type="EMBL" id="OV121132">
    <property type="protein sequence ID" value="CAH0547091.1"/>
    <property type="molecule type" value="Genomic_DNA"/>
</dbReference>
<dbReference type="InterPro" id="IPR012337">
    <property type="entry name" value="RNaseH-like_sf"/>
</dbReference>
<accession>A0A9P0FA06</accession>
<dbReference type="PANTHER" id="PTHR45749">
    <property type="match status" value="1"/>
</dbReference>
<dbReference type="InterPro" id="IPR025398">
    <property type="entry name" value="DUF4371"/>
</dbReference>
<feature type="compositionally biased region" description="Basic and acidic residues" evidence="1">
    <location>
        <begin position="1"/>
        <end position="13"/>
    </location>
</feature>
<keyword evidence="4" id="KW-1185">Reference proteome</keyword>
<evidence type="ECO:0000313" key="4">
    <source>
        <dbReference type="Proteomes" id="UP001154078"/>
    </source>
</evidence>
<sequence>MNKRVKDGAEKERERKRKKRENEAAQCHNIGDLFKAIKKTDHNTDKVDDNAKDPAYPFTSTSTFVECEKNTEFEACDHGTLCDINISDTDDASQFFLTVEQSLASIENKNTLEITENENRECGIVENFKRPSKNDYYSFFKIHPIQPTDKVKFNPSLAYFREHLDTKKIRRQWISFCEQSNNFFCSFCLAFNKEPNSFTKGCKIDPHRIYDRIRKHEKSIAHQASAESFLLQSKMKDIYSLCTDTSKKSQEINERRDILKRIVETVKTLGKRGQSFRGAKEAEAAYTLDDTCADHGNFLEVLLLISKFDPILKVHIDKSIELSRKAHLKKTDKNRPGRSGSINTFLSKTTVNYIIESVSSLIKKKVSEEINKDGMFYIQIDSTQDINVHDQLSVIVRYVSEDVKERLFGIINCTSSTGANLYQIVTELLVKNGIDMKNCIGSATDGASNMQGQYKGFSAYMEKNFNGQVHVWCYAHVLNLVMADTTSISVEAISLFAIINQCAGFIRESYKRMAVWDTVTDKKKKMLSSIGETRWWAKDKALTKMFGHYNNPKNAAFVEIILTLEEIASSSNFANEARFKAKSIADSLKKFEVILSAQIFLKIFESTTPLSKYLQTNGMNPIMAFKMVEKTITTLKTDSRSFEAVLVAAKKFVLWASRRMDDESEETATDVDDDNNDPLVEVEREPYFSSNSAAKRIKKRKMMPGEKSNDECIADPEKRFETFTMLFMTMLCKVWKTDSQATKHYF</sequence>
<dbReference type="AlphaFoldDB" id="A0A9P0FA06"/>
<reference evidence="3" key="1">
    <citation type="submission" date="2021-12" db="EMBL/GenBank/DDBJ databases">
        <authorList>
            <person name="King R."/>
        </authorList>
    </citation>
    <scope>NUCLEOTIDE SEQUENCE</scope>
</reference>
<dbReference type="SUPFAM" id="SSF53098">
    <property type="entry name" value="Ribonuclease H-like"/>
    <property type="match status" value="1"/>
</dbReference>